<sequence>MNKRQVIILWGIALALGVAVAAVKFSQNESTRSATKRTAGQTLFESFPAAETATIDIQGSDGTVTLTKKDGKWVVAQRDNFPANTTYVNDFIRTLNDLKVTQGMEAGPSLAPRFGMDESATVAAERGLTAGFKDAAGKEIAKVALGKNIGADSESDMMDMEMGSGAVGRYVRNYADESGFYAVGEMFPSVSDEVKRWLADGFINPEKIKSITMSLPDKTDPDWKLVRDNEEAEFKLDAAAATEVLDSTAATALRSVLSYARFDDVVPAAKVAERAAAGKLTATLETFEGFIYNITLTPTKASAAPSEPAVPGAEPPATDNYLMTVAVNAELPKERKKEEGEKPEDAKTKDTAFTERQKVLTEKLAKEKAFAGITFEVAKSTVEPLLKDRKTLTTKPDPALSPDDSQGSVQQLPGGLIARPPGVGSRPPVSATTPPISIPTVYEDENGNEINPGEEGAADGESSGEEGE</sequence>
<feature type="domain" description="DUF4340" evidence="2">
    <location>
        <begin position="73"/>
        <end position="272"/>
    </location>
</feature>
<evidence type="ECO:0000256" key="1">
    <source>
        <dbReference type="SAM" id="MobiDB-lite"/>
    </source>
</evidence>
<organism evidence="3 4">
    <name type="scientific">Luteolibacter yonseiensis</name>
    <dbReference type="NCBI Taxonomy" id="1144680"/>
    <lineage>
        <taxon>Bacteria</taxon>
        <taxon>Pseudomonadati</taxon>
        <taxon>Verrucomicrobiota</taxon>
        <taxon>Verrucomicrobiia</taxon>
        <taxon>Verrucomicrobiales</taxon>
        <taxon>Verrucomicrobiaceae</taxon>
        <taxon>Luteolibacter</taxon>
    </lineage>
</organism>
<protein>
    <submittedName>
        <fullName evidence="3">DUF4340 domain-containing protein</fullName>
    </submittedName>
</protein>
<reference evidence="3" key="1">
    <citation type="submission" date="2021-01" db="EMBL/GenBank/DDBJ databases">
        <title>Modified the classification status of verrucomicrobia.</title>
        <authorList>
            <person name="Feng X."/>
        </authorList>
    </citation>
    <scope>NUCLEOTIDE SEQUENCE</scope>
    <source>
        <strain evidence="3">JCM 18052</strain>
    </source>
</reference>
<dbReference type="Proteomes" id="UP000600139">
    <property type="component" value="Unassembled WGS sequence"/>
</dbReference>
<dbReference type="EMBL" id="JAENIK010000012">
    <property type="protein sequence ID" value="MBK1817708.1"/>
    <property type="molecule type" value="Genomic_DNA"/>
</dbReference>
<feature type="compositionally biased region" description="Basic and acidic residues" evidence="1">
    <location>
        <begin position="331"/>
        <end position="353"/>
    </location>
</feature>
<proteinExistence type="predicted"/>
<dbReference type="AlphaFoldDB" id="A0A934R865"/>
<feature type="compositionally biased region" description="Acidic residues" evidence="1">
    <location>
        <begin position="456"/>
        <end position="468"/>
    </location>
</feature>
<evidence type="ECO:0000313" key="4">
    <source>
        <dbReference type="Proteomes" id="UP000600139"/>
    </source>
</evidence>
<keyword evidence="4" id="KW-1185">Reference proteome</keyword>
<comment type="caution">
    <text evidence="3">The sequence shown here is derived from an EMBL/GenBank/DDBJ whole genome shotgun (WGS) entry which is preliminary data.</text>
</comment>
<gene>
    <name evidence="3" type="ORF">JIN84_18965</name>
</gene>
<dbReference type="RefSeq" id="WP_200352643.1">
    <property type="nucleotide sequence ID" value="NZ_BAABHZ010000001.1"/>
</dbReference>
<name>A0A934R865_9BACT</name>
<feature type="region of interest" description="Disordered" evidence="1">
    <location>
        <begin position="329"/>
        <end position="353"/>
    </location>
</feature>
<dbReference type="InterPro" id="IPR025641">
    <property type="entry name" value="DUF4340"/>
</dbReference>
<accession>A0A934R865</accession>
<dbReference type="Pfam" id="PF14238">
    <property type="entry name" value="DUF4340"/>
    <property type="match status" value="1"/>
</dbReference>
<evidence type="ECO:0000259" key="2">
    <source>
        <dbReference type="Pfam" id="PF14238"/>
    </source>
</evidence>
<evidence type="ECO:0000313" key="3">
    <source>
        <dbReference type="EMBL" id="MBK1817708.1"/>
    </source>
</evidence>
<feature type="region of interest" description="Disordered" evidence="1">
    <location>
        <begin position="388"/>
        <end position="468"/>
    </location>
</feature>